<dbReference type="PANTHER" id="PTHR33744">
    <property type="entry name" value="CARBOHYDRATE DIACID REGULATOR"/>
    <property type="match status" value="1"/>
</dbReference>
<dbReference type="RefSeq" id="WP_046523010.1">
    <property type="nucleotide sequence ID" value="NZ_LAYY01000006.1"/>
</dbReference>
<name>A0A0M2T0E8_9BACI</name>
<dbReference type="EMBL" id="LAYY01000006">
    <property type="protein sequence ID" value="KKK38707.1"/>
    <property type="molecule type" value="Genomic_DNA"/>
</dbReference>
<feature type="domain" description="PucR C-terminal helix-turn-helix" evidence="3">
    <location>
        <begin position="300"/>
        <end position="355"/>
    </location>
</feature>
<evidence type="ECO:0008006" key="7">
    <source>
        <dbReference type="Google" id="ProtNLM"/>
    </source>
</evidence>
<evidence type="ECO:0000259" key="3">
    <source>
        <dbReference type="Pfam" id="PF13556"/>
    </source>
</evidence>
<dbReference type="PANTHER" id="PTHR33744:SF15">
    <property type="entry name" value="CARBOHYDRATE DIACID REGULATOR"/>
    <property type="match status" value="1"/>
</dbReference>
<gene>
    <name evidence="5" type="ORF">WQ57_06875</name>
</gene>
<sequence length="361" mass="41225">MLTKDIAQTIVHETSKRLNRNINIMDEKGRILASGNPERIDDIHEGALQVLKSGEPLTISANHEGVWRGAQPGINLPIQFQDEIVGVIGITGNPDEITEFAGIVKMATELMIKQRFIANQLEWQQRTKEMVVEELLKDTPSFKNIERGLSLLEMELKAPFQVQAVQLSHQAMSNQTLIQKIEGIIGEGSGFACFININRLFFIFSGLSDLEVQKRLKQIYRELKQLNLPFRLSHGTPFANLESFRQAYSDCELALKISDEEEDFVPFLEIETKALIHTIEPARAQRFKERIVTKTVAKYADTLQAFFENNLNIQQTADDLFIHRNTLTYRLTKIQEETGYDPKHFKDALTLQLALWTAELQ</sequence>
<dbReference type="InterPro" id="IPR051448">
    <property type="entry name" value="CdaR-like_regulators"/>
</dbReference>
<dbReference type="Pfam" id="PF05651">
    <property type="entry name" value="Diacid_rec"/>
    <property type="match status" value="1"/>
</dbReference>
<evidence type="ECO:0000313" key="6">
    <source>
        <dbReference type="Proteomes" id="UP000034166"/>
    </source>
</evidence>
<dbReference type="Pfam" id="PF17853">
    <property type="entry name" value="GGDEF_2"/>
    <property type="match status" value="1"/>
</dbReference>
<dbReference type="PATRIC" id="fig|1408103.3.peg.1547"/>
<dbReference type="Gene3D" id="1.10.10.2840">
    <property type="entry name" value="PucR C-terminal helix-turn-helix domain"/>
    <property type="match status" value="1"/>
</dbReference>
<proteinExistence type="inferred from homology"/>
<dbReference type="InterPro" id="IPR042070">
    <property type="entry name" value="PucR_C-HTH_sf"/>
</dbReference>
<evidence type="ECO:0000259" key="2">
    <source>
        <dbReference type="Pfam" id="PF05651"/>
    </source>
</evidence>
<comment type="caution">
    <text evidence="5">The sequence shown here is derived from an EMBL/GenBank/DDBJ whole genome shotgun (WGS) entry which is preliminary data.</text>
</comment>
<reference evidence="5 6" key="1">
    <citation type="submission" date="2015-04" db="EMBL/GenBank/DDBJ databases">
        <title>Taxonomic description and genome sequence of Bacillus campisalis sp. nov., a novel member of the genus Bacillus isolated from solar saltern.</title>
        <authorList>
            <person name="Mathan Kumar R."/>
            <person name="Kaur G."/>
            <person name="Kumar A."/>
            <person name="Singh N.K."/>
            <person name="Kaur N."/>
            <person name="Kumar N."/>
            <person name="Mayilraj S."/>
        </authorList>
    </citation>
    <scope>NUCLEOTIDE SEQUENCE [LARGE SCALE GENOMIC DNA]</scope>
    <source>
        <strain evidence="5 6">SA2-6</strain>
    </source>
</reference>
<feature type="domain" description="CdaR GGDEF-like" evidence="4">
    <location>
        <begin position="144"/>
        <end position="257"/>
    </location>
</feature>
<dbReference type="InterPro" id="IPR025736">
    <property type="entry name" value="PucR_C-HTH_dom"/>
</dbReference>
<dbReference type="InterPro" id="IPR008599">
    <property type="entry name" value="Diacid_rec"/>
</dbReference>
<evidence type="ECO:0000259" key="4">
    <source>
        <dbReference type="Pfam" id="PF17853"/>
    </source>
</evidence>
<organism evidence="5 6">
    <name type="scientific">Mesobacillus campisalis</name>
    <dbReference type="NCBI Taxonomy" id="1408103"/>
    <lineage>
        <taxon>Bacteria</taxon>
        <taxon>Bacillati</taxon>
        <taxon>Bacillota</taxon>
        <taxon>Bacilli</taxon>
        <taxon>Bacillales</taxon>
        <taxon>Bacillaceae</taxon>
        <taxon>Mesobacillus</taxon>
    </lineage>
</organism>
<dbReference type="Pfam" id="PF13556">
    <property type="entry name" value="HTH_30"/>
    <property type="match status" value="1"/>
</dbReference>
<accession>A0A0M2T0E8</accession>
<keyword evidence="6" id="KW-1185">Reference proteome</keyword>
<feature type="domain" description="Putative sugar diacid recognition" evidence="2">
    <location>
        <begin position="2"/>
        <end position="135"/>
    </location>
</feature>
<dbReference type="AlphaFoldDB" id="A0A0M2T0E8"/>
<protein>
    <recommendedName>
        <fullName evidence="7">Transcriptional regulator</fullName>
    </recommendedName>
</protein>
<dbReference type="Proteomes" id="UP000034166">
    <property type="component" value="Unassembled WGS sequence"/>
</dbReference>
<dbReference type="InterPro" id="IPR041522">
    <property type="entry name" value="CdaR_GGDEF"/>
</dbReference>
<dbReference type="OrthoDB" id="9792148at2"/>
<evidence type="ECO:0000256" key="1">
    <source>
        <dbReference type="ARBA" id="ARBA00006754"/>
    </source>
</evidence>
<evidence type="ECO:0000313" key="5">
    <source>
        <dbReference type="EMBL" id="KKK38707.1"/>
    </source>
</evidence>
<comment type="similarity">
    <text evidence="1">Belongs to the CdaR family.</text>
</comment>